<dbReference type="GO" id="GO:0005975">
    <property type="term" value="P:carbohydrate metabolic process"/>
    <property type="evidence" value="ECO:0007669"/>
    <property type="project" value="InterPro"/>
</dbReference>
<keyword evidence="1" id="KW-0119">Carbohydrate metabolism</keyword>
<dbReference type="GO" id="GO:0016791">
    <property type="term" value="F:phosphatase activity"/>
    <property type="evidence" value="ECO:0007669"/>
    <property type="project" value="InterPro"/>
</dbReference>
<reference evidence="5 6" key="1">
    <citation type="submission" date="2016-11" db="EMBL/GenBank/DDBJ databases">
        <authorList>
            <person name="Jaros S."/>
            <person name="Januszkiewicz K."/>
            <person name="Wedrychowicz H."/>
        </authorList>
    </citation>
    <scope>NUCLEOTIDE SEQUENCE [LARGE SCALE GENOMIC DNA]</scope>
    <source>
        <strain evidence="5 6">DSM 3089</strain>
    </source>
</reference>
<dbReference type="Gene3D" id="3.40.50.1000">
    <property type="entry name" value="HAD superfamily/HAD-like"/>
    <property type="match status" value="1"/>
</dbReference>
<evidence type="ECO:0000256" key="1">
    <source>
        <dbReference type="PIRNR" id="PIRNR004682"/>
    </source>
</evidence>
<keyword evidence="1" id="KW-0963">Cytoplasm</keyword>
<dbReference type="InterPro" id="IPR004446">
    <property type="entry name" value="Heptose_bisP_phosphatase"/>
</dbReference>
<dbReference type="SUPFAM" id="SSF56784">
    <property type="entry name" value="HAD-like"/>
    <property type="match status" value="1"/>
</dbReference>
<dbReference type="InterPro" id="IPR036412">
    <property type="entry name" value="HAD-like_sf"/>
</dbReference>
<feature type="binding site" evidence="4">
    <location>
        <position position="14"/>
    </location>
    <ligand>
        <name>Mg(2+)</name>
        <dbReference type="ChEBI" id="CHEBI:18420"/>
    </ligand>
</feature>
<name>A0A1M5SG93_9CLOT</name>
<dbReference type="GO" id="GO:0005737">
    <property type="term" value="C:cytoplasm"/>
    <property type="evidence" value="ECO:0007669"/>
    <property type="project" value="UniProtKB-SubCell"/>
</dbReference>
<feature type="site" description="Stabilizes the phosphoryl group" evidence="3">
    <location>
        <position position="53"/>
    </location>
</feature>
<comment type="subcellular location">
    <subcellularLocation>
        <location evidence="1">Cytoplasm</location>
    </subcellularLocation>
</comment>
<feature type="binding site" evidence="4">
    <location>
        <position position="120"/>
    </location>
    <ligand>
        <name>Mg(2+)</name>
        <dbReference type="ChEBI" id="CHEBI:18420"/>
    </ligand>
</feature>
<keyword evidence="4" id="KW-0460">Magnesium</keyword>
<keyword evidence="4" id="KW-0479">Metal-binding</keyword>
<keyword evidence="6" id="KW-1185">Reference proteome</keyword>
<evidence type="ECO:0000256" key="4">
    <source>
        <dbReference type="PIRSR" id="PIRSR004682-4"/>
    </source>
</evidence>
<dbReference type="Proteomes" id="UP000184526">
    <property type="component" value="Unassembled WGS sequence"/>
</dbReference>
<dbReference type="PANTHER" id="PTHR42891">
    <property type="entry name" value="D-GLYCERO-BETA-D-MANNO-HEPTOSE-1,7-BISPHOSPHATE 7-PHOSPHATASE"/>
    <property type="match status" value="1"/>
</dbReference>
<sequence length="185" mass="21309">MSLKKIQAIFIDRDGTIGGTGKFIHPKDFHLYPFSAEALKLLKERGFKIFALTNQHRISRSEATIEEFTHQFKEYGFDDAFICPHEENENCNCRKPKGGMLLRAAKKYNLDLEKCIVIGDVGDVDMVLADEFNCIKVMVKTGWGENSLGEYKYLWKDVEPDYIGENLLQATNWIIKNYESDKKSK</sequence>
<protein>
    <recommendedName>
        <fullName evidence="1">D,D-heptose 1,7-bisphosphate phosphatase</fullName>
        <ecNumber evidence="1">3.1.3.-</ecNumber>
    </recommendedName>
</protein>
<dbReference type="NCBIfam" id="TIGR01662">
    <property type="entry name" value="HAD-SF-IIIA"/>
    <property type="match status" value="1"/>
</dbReference>
<comment type="cofactor">
    <cofactor evidence="4">
        <name>Zn(2+)</name>
        <dbReference type="ChEBI" id="CHEBI:29105"/>
    </cofactor>
</comment>
<dbReference type="PANTHER" id="PTHR42891:SF1">
    <property type="entry name" value="D-GLYCERO-BETA-D-MANNO-HEPTOSE-1,7-BISPHOSPHATE 7-PHOSPHATASE"/>
    <property type="match status" value="1"/>
</dbReference>
<feature type="binding site" evidence="4">
    <location>
        <position position="83"/>
    </location>
    <ligand>
        <name>Zn(2+)</name>
        <dbReference type="ChEBI" id="CHEBI:29105"/>
    </ligand>
</feature>
<evidence type="ECO:0000313" key="5">
    <source>
        <dbReference type="EMBL" id="SHH37536.1"/>
    </source>
</evidence>
<accession>A0A1M5SG93</accession>
<dbReference type="PIRSF" id="PIRSF004682">
    <property type="entry name" value="GmhB"/>
    <property type="match status" value="1"/>
</dbReference>
<feature type="site" description="Stabilizes the phosphoryl group" evidence="3">
    <location>
        <position position="95"/>
    </location>
</feature>
<organism evidence="5 6">
    <name type="scientific">Clostridium collagenovorans DSM 3089</name>
    <dbReference type="NCBI Taxonomy" id="1121306"/>
    <lineage>
        <taxon>Bacteria</taxon>
        <taxon>Bacillati</taxon>
        <taxon>Bacillota</taxon>
        <taxon>Clostridia</taxon>
        <taxon>Eubacteriales</taxon>
        <taxon>Clostridiaceae</taxon>
        <taxon>Clostridium</taxon>
    </lineage>
</organism>
<feature type="binding site" evidence="4">
    <location>
        <position position="12"/>
    </location>
    <ligand>
        <name>Mg(2+)</name>
        <dbReference type="ChEBI" id="CHEBI:18420"/>
    </ligand>
</feature>
<dbReference type="EMBL" id="FQXP01000003">
    <property type="protein sequence ID" value="SHH37536.1"/>
    <property type="molecule type" value="Genomic_DNA"/>
</dbReference>
<dbReference type="Pfam" id="PF00702">
    <property type="entry name" value="Hydrolase"/>
    <property type="match status" value="1"/>
</dbReference>
<dbReference type="EC" id="3.1.3.-" evidence="1"/>
<feature type="binding site" evidence="4">
    <location>
        <position position="91"/>
    </location>
    <ligand>
        <name>Zn(2+)</name>
        <dbReference type="ChEBI" id="CHEBI:29105"/>
    </ligand>
</feature>
<feature type="active site" description="Nucleophile" evidence="2">
    <location>
        <position position="12"/>
    </location>
</feature>
<comment type="similarity">
    <text evidence="1">Belongs to the gmhB family.</text>
</comment>
<dbReference type="OrthoDB" id="9801899at2"/>
<feature type="binding site" evidence="4">
    <location>
        <position position="85"/>
    </location>
    <ligand>
        <name>Zn(2+)</name>
        <dbReference type="ChEBI" id="CHEBI:29105"/>
    </ligand>
</feature>
<keyword evidence="4" id="KW-0862">Zinc</keyword>
<evidence type="ECO:0000313" key="6">
    <source>
        <dbReference type="Proteomes" id="UP000184526"/>
    </source>
</evidence>
<gene>
    <name evidence="5" type="ORF">SAMN02745196_00158</name>
</gene>
<dbReference type="InterPro" id="IPR023214">
    <property type="entry name" value="HAD_sf"/>
</dbReference>
<dbReference type="NCBIfam" id="NF005264">
    <property type="entry name" value="PRK06769.1"/>
    <property type="match status" value="1"/>
</dbReference>
<dbReference type="AlphaFoldDB" id="A0A1M5SG93"/>
<comment type="cofactor">
    <cofactor evidence="4">
        <name>Mg(2+)</name>
        <dbReference type="ChEBI" id="CHEBI:18420"/>
    </cofactor>
</comment>
<proteinExistence type="inferred from homology"/>
<evidence type="ECO:0000256" key="2">
    <source>
        <dbReference type="PIRSR" id="PIRSR004682-1"/>
    </source>
</evidence>
<feature type="site" description="Contributes to substrate recognition" evidence="3">
    <location>
        <position position="94"/>
    </location>
</feature>
<feature type="active site" description="Proton donor" evidence="2">
    <location>
        <position position="14"/>
    </location>
</feature>
<feature type="binding site" evidence="4">
    <location>
        <position position="93"/>
    </location>
    <ligand>
        <name>Zn(2+)</name>
        <dbReference type="ChEBI" id="CHEBI:29105"/>
    </ligand>
</feature>
<dbReference type="GO" id="GO:0046872">
    <property type="term" value="F:metal ion binding"/>
    <property type="evidence" value="ECO:0007669"/>
    <property type="project" value="UniProtKB-KW"/>
</dbReference>
<keyword evidence="1 5" id="KW-0378">Hydrolase</keyword>
<dbReference type="RefSeq" id="WP_072829072.1">
    <property type="nucleotide sequence ID" value="NZ_FQXP01000003.1"/>
</dbReference>
<dbReference type="InterPro" id="IPR006549">
    <property type="entry name" value="HAD-SF_hydro_IIIA"/>
</dbReference>
<evidence type="ECO:0000256" key="3">
    <source>
        <dbReference type="PIRSR" id="PIRSR004682-3"/>
    </source>
</evidence>
<dbReference type="STRING" id="1121306.SAMN02745196_00158"/>